<reference evidence="2" key="1">
    <citation type="submission" date="2013-12" db="EMBL/GenBank/DDBJ databases">
        <title>The Genome Sequence of Aphanomyces astaci APO3.</title>
        <authorList>
            <consortium name="The Broad Institute Genomics Platform"/>
            <person name="Russ C."/>
            <person name="Tyler B."/>
            <person name="van West P."/>
            <person name="Dieguez-Uribeondo J."/>
            <person name="Young S.K."/>
            <person name="Zeng Q."/>
            <person name="Gargeya S."/>
            <person name="Fitzgerald M."/>
            <person name="Abouelleil A."/>
            <person name="Alvarado L."/>
            <person name="Chapman S.B."/>
            <person name="Gainer-Dewar J."/>
            <person name="Goldberg J."/>
            <person name="Griggs A."/>
            <person name="Gujja S."/>
            <person name="Hansen M."/>
            <person name="Howarth C."/>
            <person name="Imamovic A."/>
            <person name="Ireland A."/>
            <person name="Larimer J."/>
            <person name="McCowan C."/>
            <person name="Murphy C."/>
            <person name="Pearson M."/>
            <person name="Poon T.W."/>
            <person name="Priest M."/>
            <person name="Roberts A."/>
            <person name="Saif S."/>
            <person name="Shea T."/>
            <person name="Sykes S."/>
            <person name="Wortman J."/>
            <person name="Nusbaum C."/>
            <person name="Birren B."/>
        </authorList>
    </citation>
    <scope>NUCLEOTIDE SEQUENCE [LARGE SCALE GENOMIC DNA]</scope>
    <source>
        <strain evidence="2">APO3</strain>
    </source>
</reference>
<feature type="compositionally biased region" description="Basic and acidic residues" evidence="1">
    <location>
        <begin position="105"/>
        <end position="115"/>
    </location>
</feature>
<dbReference type="VEuPathDB" id="FungiDB:H257_03347"/>
<dbReference type="AlphaFoldDB" id="W4GYH7"/>
<accession>W4GYH7</accession>
<protein>
    <submittedName>
        <fullName evidence="2">Uncharacterized protein</fullName>
    </submittedName>
</protein>
<feature type="region of interest" description="Disordered" evidence="1">
    <location>
        <begin position="60"/>
        <end position="115"/>
    </location>
</feature>
<name>W4GYH7_APHAT</name>
<dbReference type="GeneID" id="20805343"/>
<evidence type="ECO:0000313" key="2">
    <source>
        <dbReference type="EMBL" id="ETV83983.1"/>
    </source>
</evidence>
<gene>
    <name evidence="2" type="ORF">H257_03347</name>
</gene>
<feature type="compositionally biased region" description="Acidic residues" evidence="1">
    <location>
        <begin position="86"/>
        <end position="104"/>
    </location>
</feature>
<organism evidence="2">
    <name type="scientific">Aphanomyces astaci</name>
    <name type="common">Crayfish plague agent</name>
    <dbReference type="NCBI Taxonomy" id="112090"/>
    <lineage>
        <taxon>Eukaryota</taxon>
        <taxon>Sar</taxon>
        <taxon>Stramenopiles</taxon>
        <taxon>Oomycota</taxon>
        <taxon>Saprolegniomycetes</taxon>
        <taxon>Saprolegniales</taxon>
        <taxon>Verrucalvaceae</taxon>
        <taxon>Aphanomyces</taxon>
    </lineage>
</organism>
<dbReference type="RefSeq" id="XP_009825675.1">
    <property type="nucleotide sequence ID" value="XM_009827373.1"/>
</dbReference>
<sequence>MELECDDRAKRGTSRAERLAMLEFLRIPDNFALMTGQATKGKYDAFSSYKKALRWCGPNNSGRVDEPSDCDESFVSDYKSNGNTDAVDDTEPGMDNDPDDPDNEEPPRHFPATEKRLTPQKDFLSIYMDLVEATERALQGERQTDLSRIYNVPYRTFKLYIKKMRDTGSIVNCNVRYDEN</sequence>
<dbReference type="EMBL" id="KI913119">
    <property type="protein sequence ID" value="ETV83983.1"/>
    <property type="molecule type" value="Genomic_DNA"/>
</dbReference>
<proteinExistence type="predicted"/>
<evidence type="ECO:0000256" key="1">
    <source>
        <dbReference type="SAM" id="MobiDB-lite"/>
    </source>
</evidence>